<protein>
    <submittedName>
        <fullName evidence="1">Uncharacterized protein</fullName>
    </submittedName>
</protein>
<dbReference type="Ensembl" id="ENSSFAT00005020754.1">
    <property type="protein sequence ID" value="ENSSFAP00005019967.1"/>
    <property type="gene ID" value="ENSSFAG00005010420.1"/>
</dbReference>
<organism evidence="1 2">
    <name type="scientific">Salarias fasciatus</name>
    <name type="common">Jewelled blenny</name>
    <name type="synonym">Blennius fasciatus</name>
    <dbReference type="NCBI Taxonomy" id="181472"/>
    <lineage>
        <taxon>Eukaryota</taxon>
        <taxon>Metazoa</taxon>
        <taxon>Chordata</taxon>
        <taxon>Craniata</taxon>
        <taxon>Vertebrata</taxon>
        <taxon>Euteleostomi</taxon>
        <taxon>Actinopterygii</taxon>
        <taxon>Neopterygii</taxon>
        <taxon>Teleostei</taxon>
        <taxon>Neoteleostei</taxon>
        <taxon>Acanthomorphata</taxon>
        <taxon>Ovalentaria</taxon>
        <taxon>Blenniimorphae</taxon>
        <taxon>Blenniiformes</taxon>
        <taxon>Blennioidei</taxon>
        <taxon>Blenniidae</taxon>
        <taxon>Salariinae</taxon>
        <taxon>Salarias</taxon>
    </lineage>
</organism>
<reference evidence="1" key="1">
    <citation type="submission" date="2019-06" db="EMBL/GenBank/DDBJ databases">
        <authorList>
            <consortium name="Wellcome Sanger Institute Data Sharing"/>
        </authorList>
    </citation>
    <scope>NUCLEOTIDE SEQUENCE [LARGE SCALE GENOMIC DNA]</scope>
</reference>
<dbReference type="PANTHER" id="PTHR46880:SF8">
    <property type="entry name" value="E3 SUMO-PROTEIN LIGASE KIAA1586"/>
    <property type="match status" value="1"/>
</dbReference>
<sequence length="753" mass="84870">MCSFHWMAGCLGDVRTLPPVPASTEETTRTGQKCKEKLTVFSRGRGMSSRLRKRKRKVQRKHMEQVGYAADQRGTMKSILLSKMADNVTRLEHKKQYREFRRKNDWLFAHDGMLGCTSCRDVKDLGVMATRGLNVASQWAEGRIAPNGHTREAQLTALRKKIHEHGNSKAHVEVIKILETAKKDTLLNMNARSQAAAFEVTCKVFRTAYYVAKYDKPFTDFEKMVDLQKANSVDLGRVLHSKTTCVDIVEHISSQMKRELLKKMIENKSKITILADESTSTGRKSTLIVYVRSSVEGMMDPIAFPLDLVELDRLSAAHIKDKIMACLLKNGFTIELLREVLIGFCSDGASVMLGTKSGVGKLLQIDFPGIVLWHCLNHRLELAVDQALEVTGGTNDFQAFLDILYSLYSQSPKNIRDLSACAHDLHITLKKIGKVFTVRWVASSYRAVSAVWQSFPALAQHFRKFRGLLSKLTSINFLKNLAVMADVLSELKDLSEMLQNRRMTIPKAHNTMTTFVRRIESLSTYSGKHTISANQAEEAMEFKGEKLSIGRSPIINSGQFIQAVVDNMKERLFTTTANRAQVSVSASHKEAYNTLMSQFAVLNPDKWDHDNPHFGEEEVKALSQVLHVNEKEAHLGFVEYKICGGRSIPGEMKKLLMAVDTLSPSNADCERGFSSMNNIITEKRSQLTTENTANLLFISCVGPPIRHWGPMPYVKTWLAKGRKAAISTTGMACHYKEKEDNYYSPLWKMWKSL</sequence>
<name>A0A672GNY5_SALFA</name>
<evidence type="ECO:0000313" key="2">
    <source>
        <dbReference type="Proteomes" id="UP000472267"/>
    </source>
</evidence>
<dbReference type="PANTHER" id="PTHR46880">
    <property type="entry name" value="RAS-ASSOCIATING DOMAIN-CONTAINING PROTEIN"/>
    <property type="match status" value="1"/>
</dbReference>
<accession>A0A672GNY5</accession>
<keyword evidence="2" id="KW-1185">Reference proteome</keyword>
<reference evidence="1" key="2">
    <citation type="submission" date="2025-08" db="UniProtKB">
        <authorList>
            <consortium name="Ensembl"/>
        </authorList>
    </citation>
    <scope>IDENTIFICATION</scope>
</reference>
<proteinExistence type="predicted"/>
<dbReference type="AlphaFoldDB" id="A0A672GNY5"/>
<evidence type="ECO:0000313" key="1">
    <source>
        <dbReference type="Ensembl" id="ENSSFAP00005019967.1"/>
    </source>
</evidence>
<dbReference type="OMA" id="RENHMAD"/>
<dbReference type="InParanoid" id="A0A672GNY5"/>
<dbReference type="Proteomes" id="UP000472267">
    <property type="component" value="Chromosome 19"/>
</dbReference>
<reference evidence="1" key="3">
    <citation type="submission" date="2025-09" db="UniProtKB">
        <authorList>
            <consortium name="Ensembl"/>
        </authorList>
    </citation>
    <scope>IDENTIFICATION</scope>
</reference>